<dbReference type="RefSeq" id="WP_109608128.1">
    <property type="nucleotide sequence ID" value="NZ_QGHA01000004.1"/>
</dbReference>
<protein>
    <submittedName>
        <fullName evidence="4">Alpha/beta hydrolase family protein</fullName>
    </submittedName>
</protein>
<reference evidence="4 5" key="1">
    <citation type="submission" date="2018-05" db="EMBL/GenBank/DDBJ databases">
        <title>Genomic Encyclopedia of Archaeal and Bacterial Type Strains, Phase II (KMG-II): from individual species to whole genera.</title>
        <authorList>
            <person name="Goeker M."/>
        </authorList>
    </citation>
    <scope>NUCLEOTIDE SEQUENCE [LARGE SCALE GENOMIC DNA]</scope>
    <source>
        <strain evidence="4 5">DSM 19975</strain>
    </source>
</reference>
<accession>A0A316HAZ0</accession>
<evidence type="ECO:0000313" key="5">
    <source>
        <dbReference type="Proteomes" id="UP000245678"/>
    </source>
</evidence>
<dbReference type="AlphaFoldDB" id="A0A316HAZ0"/>
<comment type="similarity">
    <text evidence="2">Belongs to the AB hydrolase superfamily. FUS2 hydrolase family.</text>
</comment>
<dbReference type="Proteomes" id="UP000245678">
    <property type="component" value="Unassembled WGS sequence"/>
</dbReference>
<feature type="domain" description="AB hydrolase-1" evidence="3">
    <location>
        <begin position="33"/>
        <end position="253"/>
    </location>
</feature>
<dbReference type="Pfam" id="PF12697">
    <property type="entry name" value="Abhydrolase_6"/>
    <property type="match status" value="1"/>
</dbReference>
<dbReference type="InterPro" id="IPR029058">
    <property type="entry name" value="AB_hydrolase_fold"/>
</dbReference>
<gene>
    <name evidence="4" type="ORF">LX99_02444</name>
</gene>
<dbReference type="PANTHER" id="PTHR22946">
    <property type="entry name" value="DIENELACTONE HYDROLASE DOMAIN-CONTAINING PROTEIN-RELATED"/>
    <property type="match status" value="1"/>
</dbReference>
<name>A0A316HAZ0_9SPHI</name>
<evidence type="ECO:0000256" key="2">
    <source>
        <dbReference type="ARBA" id="ARBA00038115"/>
    </source>
</evidence>
<dbReference type="PANTHER" id="PTHR22946:SF9">
    <property type="entry name" value="POLYKETIDE TRANSFERASE AF380"/>
    <property type="match status" value="1"/>
</dbReference>
<dbReference type="InterPro" id="IPR000073">
    <property type="entry name" value="AB_hydrolase_1"/>
</dbReference>
<dbReference type="Gene3D" id="3.40.50.1820">
    <property type="entry name" value="alpha/beta hydrolase"/>
    <property type="match status" value="1"/>
</dbReference>
<keyword evidence="1 4" id="KW-0378">Hydrolase</keyword>
<dbReference type="SUPFAM" id="SSF53474">
    <property type="entry name" value="alpha/beta-Hydrolases"/>
    <property type="match status" value="1"/>
</dbReference>
<sequence length="276" mass="30583">MIRQENFTLPGAKGRPMLIDVTYDDTFKNAPLVIFAHGFKGFKDWGTHDLLARYFVENGFRFLKFNFSHNGTTPAHPQDFADLTAFADNTISIELEDLDTIIDFACSGASMPVADGIYLIGHSMGGGVSIIKTAEDPRIKKLVTMASISGFSSLWPQQIEQQWRLQGVFYFENKRTGQQMPIKSTLLDDLDANPLRLDIARQAAKITRPWLIVHGDADPTVPVERSLLLHEANPLAVYVVQKGADHTFGGSHPFAGDTLPAQLKEFADTAISFLSK</sequence>
<evidence type="ECO:0000256" key="1">
    <source>
        <dbReference type="ARBA" id="ARBA00022801"/>
    </source>
</evidence>
<evidence type="ECO:0000313" key="4">
    <source>
        <dbReference type="EMBL" id="PWK77567.1"/>
    </source>
</evidence>
<evidence type="ECO:0000259" key="3">
    <source>
        <dbReference type="Pfam" id="PF12697"/>
    </source>
</evidence>
<dbReference type="InterPro" id="IPR050261">
    <property type="entry name" value="FrsA_esterase"/>
</dbReference>
<proteinExistence type="inferred from homology"/>
<dbReference type="EMBL" id="QGHA01000004">
    <property type="protein sequence ID" value="PWK77567.1"/>
    <property type="molecule type" value="Genomic_DNA"/>
</dbReference>
<comment type="caution">
    <text evidence="4">The sequence shown here is derived from an EMBL/GenBank/DDBJ whole genome shotgun (WGS) entry which is preliminary data.</text>
</comment>
<keyword evidence="5" id="KW-1185">Reference proteome</keyword>
<organism evidence="4 5">
    <name type="scientific">Mucilaginibacter oryzae</name>
    <dbReference type="NCBI Taxonomy" id="468058"/>
    <lineage>
        <taxon>Bacteria</taxon>
        <taxon>Pseudomonadati</taxon>
        <taxon>Bacteroidota</taxon>
        <taxon>Sphingobacteriia</taxon>
        <taxon>Sphingobacteriales</taxon>
        <taxon>Sphingobacteriaceae</taxon>
        <taxon>Mucilaginibacter</taxon>
    </lineage>
</organism>
<dbReference type="GO" id="GO:0052689">
    <property type="term" value="F:carboxylic ester hydrolase activity"/>
    <property type="evidence" value="ECO:0007669"/>
    <property type="project" value="UniProtKB-ARBA"/>
</dbReference>